<gene>
    <name evidence="5" type="primary">hupB</name>
    <name evidence="5" type="ORF">SAE01_33920</name>
</gene>
<dbReference type="EMBL" id="BJYT01000014">
    <property type="protein sequence ID" value="GEO10896.1"/>
    <property type="molecule type" value="Genomic_DNA"/>
</dbReference>
<dbReference type="CDD" id="cd13831">
    <property type="entry name" value="HU"/>
    <property type="match status" value="1"/>
</dbReference>
<evidence type="ECO:0000256" key="1">
    <source>
        <dbReference type="ARBA" id="ARBA00010529"/>
    </source>
</evidence>
<dbReference type="GO" id="GO:0003677">
    <property type="term" value="F:DNA binding"/>
    <property type="evidence" value="ECO:0007669"/>
    <property type="project" value="UniProtKB-KW"/>
</dbReference>
<dbReference type="InterPro" id="IPR000119">
    <property type="entry name" value="Hist_DNA-bd"/>
</dbReference>
<dbReference type="PRINTS" id="PR01727">
    <property type="entry name" value="DNABINDINGHU"/>
</dbReference>
<dbReference type="GO" id="GO:0005829">
    <property type="term" value="C:cytosol"/>
    <property type="evidence" value="ECO:0007669"/>
    <property type="project" value="TreeGrafter"/>
</dbReference>
<dbReference type="PANTHER" id="PTHR33175:SF3">
    <property type="entry name" value="DNA-BINDING PROTEIN HU-BETA"/>
    <property type="match status" value="1"/>
</dbReference>
<protein>
    <submittedName>
        <fullName evidence="5">Transcriptional regulator</fullName>
    </submittedName>
</protein>
<proteinExistence type="inferred from homology"/>
<reference evidence="5 6" key="1">
    <citation type="submission" date="2019-07" db="EMBL/GenBank/DDBJ databases">
        <title>Whole genome shotgun sequence of Segetibacter aerophilus NBRC 106135.</title>
        <authorList>
            <person name="Hosoyama A."/>
            <person name="Uohara A."/>
            <person name="Ohji S."/>
            <person name="Ichikawa N."/>
        </authorList>
    </citation>
    <scope>NUCLEOTIDE SEQUENCE [LARGE SCALE GENOMIC DNA]</scope>
    <source>
        <strain evidence="5 6">NBRC 106135</strain>
    </source>
</reference>
<dbReference type="OrthoDB" id="9799835at2"/>
<dbReference type="Pfam" id="PF00216">
    <property type="entry name" value="Bac_DNA_binding"/>
    <property type="match status" value="1"/>
</dbReference>
<dbReference type="SMART" id="SM00411">
    <property type="entry name" value="BHL"/>
    <property type="match status" value="1"/>
</dbReference>
<dbReference type="RefSeq" id="WP_147205009.1">
    <property type="nucleotide sequence ID" value="NZ_BJYT01000014.1"/>
</dbReference>
<dbReference type="Proteomes" id="UP000321513">
    <property type="component" value="Unassembled WGS sequence"/>
</dbReference>
<dbReference type="InterPro" id="IPR010992">
    <property type="entry name" value="IHF-like_DNA-bd_dom_sf"/>
</dbReference>
<evidence type="ECO:0000313" key="6">
    <source>
        <dbReference type="Proteomes" id="UP000321513"/>
    </source>
</evidence>
<dbReference type="PROSITE" id="PS00045">
    <property type="entry name" value="HISTONE_LIKE"/>
    <property type="match status" value="1"/>
</dbReference>
<comment type="caution">
    <text evidence="5">The sequence shown here is derived from an EMBL/GenBank/DDBJ whole genome shotgun (WGS) entry which is preliminary data.</text>
</comment>
<keyword evidence="3" id="KW-0238">DNA-binding</keyword>
<dbReference type="AlphaFoldDB" id="A0A512BG06"/>
<dbReference type="GO" id="GO:0030261">
    <property type="term" value="P:chromosome condensation"/>
    <property type="evidence" value="ECO:0007669"/>
    <property type="project" value="UniProtKB-KW"/>
</dbReference>
<dbReference type="GO" id="GO:0030527">
    <property type="term" value="F:structural constituent of chromatin"/>
    <property type="evidence" value="ECO:0007669"/>
    <property type="project" value="InterPro"/>
</dbReference>
<organism evidence="5 6">
    <name type="scientific">Segetibacter aerophilus</name>
    <dbReference type="NCBI Taxonomy" id="670293"/>
    <lineage>
        <taxon>Bacteria</taxon>
        <taxon>Pseudomonadati</taxon>
        <taxon>Bacteroidota</taxon>
        <taxon>Chitinophagia</taxon>
        <taxon>Chitinophagales</taxon>
        <taxon>Chitinophagaceae</taxon>
        <taxon>Segetibacter</taxon>
    </lineage>
</organism>
<dbReference type="InterPro" id="IPR020816">
    <property type="entry name" value="Histone-like_DNA-bd_CS"/>
</dbReference>
<sequence>MNKAELIAKISDDTDITKTQVNAVLDSFVDAVTKTLKGGDKVTLVGFGTFSVSKRLARNGRNPQTGEIIKIKAKKVAKFKAGKELSARI</sequence>
<evidence type="ECO:0000256" key="2">
    <source>
        <dbReference type="ARBA" id="ARBA00023067"/>
    </source>
</evidence>
<evidence type="ECO:0000313" key="5">
    <source>
        <dbReference type="EMBL" id="GEO10896.1"/>
    </source>
</evidence>
<keyword evidence="6" id="KW-1185">Reference proteome</keyword>
<evidence type="ECO:0000256" key="3">
    <source>
        <dbReference type="ARBA" id="ARBA00023125"/>
    </source>
</evidence>
<comment type="similarity">
    <text evidence="1 4">Belongs to the bacterial histone-like protein family.</text>
</comment>
<keyword evidence="2" id="KW-0226">DNA condensation</keyword>
<name>A0A512BG06_9BACT</name>
<accession>A0A512BG06</accession>
<evidence type="ECO:0000256" key="4">
    <source>
        <dbReference type="RuleBase" id="RU003939"/>
    </source>
</evidence>
<dbReference type="PANTHER" id="PTHR33175">
    <property type="entry name" value="DNA-BINDING PROTEIN HU"/>
    <property type="match status" value="1"/>
</dbReference>
<dbReference type="Gene3D" id="4.10.520.10">
    <property type="entry name" value="IHF-like DNA-binding proteins"/>
    <property type="match status" value="1"/>
</dbReference>
<dbReference type="SUPFAM" id="SSF47729">
    <property type="entry name" value="IHF-like DNA-binding proteins"/>
    <property type="match status" value="1"/>
</dbReference>